<evidence type="ECO:0000256" key="3">
    <source>
        <dbReference type="ARBA" id="ARBA00008178"/>
    </source>
</evidence>
<evidence type="ECO:0000256" key="2">
    <source>
        <dbReference type="ARBA" id="ARBA00001911"/>
    </source>
</evidence>
<dbReference type="EMBL" id="LGGO01000185">
    <property type="protein sequence ID" value="KUK76223.1"/>
    <property type="molecule type" value="Genomic_DNA"/>
</dbReference>
<dbReference type="Proteomes" id="UP000053904">
    <property type="component" value="Unassembled WGS sequence"/>
</dbReference>
<dbReference type="CDD" id="cd05246">
    <property type="entry name" value="dTDP_GD_SDR_e"/>
    <property type="match status" value="1"/>
</dbReference>
<dbReference type="NCBIfam" id="TIGR01181">
    <property type="entry name" value="dTDP_gluc_dehyt"/>
    <property type="match status" value="1"/>
</dbReference>
<keyword evidence="6 7" id="KW-0456">Lyase</keyword>
<keyword evidence="5" id="KW-0520">NAD</keyword>
<dbReference type="Gene3D" id="3.90.25.10">
    <property type="entry name" value="UDP-galactose 4-epimerase, domain 1"/>
    <property type="match status" value="1"/>
</dbReference>
<dbReference type="InterPro" id="IPR020904">
    <property type="entry name" value="Sc_DH/Rdtase_CS"/>
</dbReference>
<dbReference type="PATRIC" id="fig|1641389.3.peg.1226"/>
<dbReference type="PROSITE" id="PS00061">
    <property type="entry name" value="ADH_SHORT"/>
    <property type="match status" value="1"/>
</dbReference>
<dbReference type="FunFam" id="3.40.50.720:FF:000304">
    <property type="entry name" value="UDP-glucose 4,6-dehydratase"/>
    <property type="match status" value="1"/>
</dbReference>
<dbReference type="GO" id="GO:0009225">
    <property type="term" value="P:nucleotide-sugar metabolic process"/>
    <property type="evidence" value="ECO:0007669"/>
    <property type="project" value="InterPro"/>
</dbReference>
<dbReference type="InterPro" id="IPR005888">
    <property type="entry name" value="dTDP_Gluc_deHydtase"/>
</dbReference>
<dbReference type="Pfam" id="PF16363">
    <property type="entry name" value="GDP_Man_Dehyd"/>
    <property type="match status" value="1"/>
</dbReference>
<dbReference type="AlphaFoldDB" id="A0A101HG25"/>
<feature type="domain" description="NAD(P)-binding" evidence="8">
    <location>
        <begin position="4"/>
        <end position="307"/>
    </location>
</feature>
<evidence type="ECO:0000256" key="7">
    <source>
        <dbReference type="RuleBase" id="RU004473"/>
    </source>
</evidence>
<evidence type="ECO:0000256" key="1">
    <source>
        <dbReference type="ARBA" id="ARBA00001539"/>
    </source>
</evidence>
<evidence type="ECO:0000256" key="6">
    <source>
        <dbReference type="ARBA" id="ARBA00023239"/>
    </source>
</evidence>
<comment type="caution">
    <text evidence="9">The sequence shown here is derived from an EMBL/GenBank/DDBJ whole genome shotgun (WGS) entry which is preliminary data.</text>
</comment>
<comment type="similarity">
    <text evidence="3 7">Belongs to the NAD(P)-dependent epimerase/dehydratase family. dTDP-glucose dehydratase subfamily.</text>
</comment>
<comment type="cofactor">
    <cofactor evidence="2 7">
        <name>NAD(+)</name>
        <dbReference type="ChEBI" id="CHEBI:57540"/>
    </cofactor>
</comment>
<evidence type="ECO:0000313" key="10">
    <source>
        <dbReference type="Proteomes" id="UP000053904"/>
    </source>
</evidence>
<dbReference type="InterPro" id="IPR016040">
    <property type="entry name" value="NAD(P)-bd_dom"/>
</dbReference>
<dbReference type="EC" id="4.2.1.46" evidence="4 7"/>
<evidence type="ECO:0000313" key="9">
    <source>
        <dbReference type="EMBL" id="KUK76223.1"/>
    </source>
</evidence>
<proteinExistence type="inferred from homology"/>
<protein>
    <recommendedName>
        <fullName evidence="4 7">dTDP-glucose 4,6-dehydratase</fullName>
        <ecNumber evidence="4 7">4.2.1.46</ecNumber>
    </recommendedName>
</protein>
<name>A0A101HG25_9BACT</name>
<dbReference type="GO" id="GO:0008460">
    <property type="term" value="F:dTDP-glucose 4,6-dehydratase activity"/>
    <property type="evidence" value="ECO:0007669"/>
    <property type="project" value="UniProtKB-EC"/>
</dbReference>
<dbReference type="SUPFAM" id="SSF51735">
    <property type="entry name" value="NAD(P)-binding Rossmann-fold domains"/>
    <property type="match status" value="1"/>
</dbReference>
<gene>
    <name evidence="9" type="ORF">XD93_1039</name>
</gene>
<evidence type="ECO:0000256" key="4">
    <source>
        <dbReference type="ARBA" id="ARBA00011990"/>
    </source>
</evidence>
<evidence type="ECO:0000259" key="8">
    <source>
        <dbReference type="Pfam" id="PF16363"/>
    </source>
</evidence>
<dbReference type="Gene3D" id="3.40.50.720">
    <property type="entry name" value="NAD(P)-binding Rossmann-like Domain"/>
    <property type="match status" value="1"/>
</dbReference>
<evidence type="ECO:0000256" key="5">
    <source>
        <dbReference type="ARBA" id="ARBA00023027"/>
    </source>
</evidence>
<dbReference type="PANTHER" id="PTHR43000">
    <property type="entry name" value="DTDP-D-GLUCOSE 4,6-DEHYDRATASE-RELATED"/>
    <property type="match status" value="1"/>
</dbReference>
<comment type="catalytic activity">
    <reaction evidence="1 7">
        <text>dTDP-alpha-D-glucose = dTDP-4-dehydro-6-deoxy-alpha-D-glucose + H2O</text>
        <dbReference type="Rhea" id="RHEA:17221"/>
        <dbReference type="ChEBI" id="CHEBI:15377"/>
        <dbReference type="ChEBI" id="CHEBI:57477"/>
        <dbReference type="ChEBI" id="CHEBI:57649"/>
        <dbReference type="EC" id="4.2.1.46"/>
    </reaction>
</comment>
<dbReference type="InterPro" id="IPR036291">
    <property type="entry name" value="NAD(P)-bd_dom_sf"/>
</dbReference>
<reference evidence="10" key="1">
    <citation type="journal article" date="2015" name="MBio">
        <title>Genome-Resolved Metagenomic Analysis Reveals Roles for Candidate Phyla and Other Microbial Community Members in Biogeochemical Transformations in Oil Reservoirs.</title>
        <authorList>
            <person name="Hu P."/>
            <person name="Tom L."/>
            <person name="Singh A."/>
            <person name="Thomas B.C."/>
            <person name="Baker B.J."/>
            <person name="Piceno Y.M."/>
            <person name="Andersen G.L."/>
            <person name="Banfield J.F."/>
        </authorList>
    </citation>
    <scope>NUCLEOTIDE SEQUENCE [LARGE SCALE GENOMIC DNA]</scope>
</reference>
<accession>A0A101HG25</accession>
<sequence>MNILITGGAGFIGSNFIRYWMNKYPKDKIVNLDKLTYAGNLQNLLDLKDNPNYKFVQGDICDKDLVMKLTKDIDLIVHFAAESHVDRSIEGPEEFVKTNVEGTLVLLEAALANGSIRFHHISTDEVFGELPLDDPNAKFHEDMPYAPRSVYSASKAASDHLVRAYHSTHKLPVTISNCSNNYGPYQYPEKLIPLAITRAIMNEEIPIYGEGTQVRDWIHVEDHCRAIELCITKGKIGETYLFGGNGEKQNIWIVKKILKLLDKPEDLIVHVGDRKGHDLRYAIDFSKAQKELGYEPSKSIDQWLKDTVEWYVNNEEWWKPLKKKADILAEKYLSKRI</sequence>
<organism evidence="9 10">
    <name type="scientific">candidate division WS6 bacterium 34_10</name>
    <dbReference type="NCBI Taxonomy" id="1641389"/>
    <lineage>
        <taxon>Bacteria</taxon>
        <taxon>Candidatus Dojkabacteria</taxon>
    </lineage>
</organism>